<dbReference type="EMBL" id="QLSZ01000003">
    <property type="protein sequence ID" value="RAR73739.1"/>
    <property type="molecule type" value="Genomic_DNA"/>
</dbReference>
<proteinExistence type="predicted"/>
<comment type="caution">
    <text evidence="1">The sequence shown here is derived from an EMBL/GenBank/DDBJ whole genome shotgun (WGS) entry which is preliminary data.</text>
</comment>
<sequence length="692" mass="78358">MNFCNHCGADLRQHVRTRFCHNCGNHLEGLENFTHHQESKDNSSEVLRALKGGILNLLIERIDQIKNTLRSAFKTRYSDSWAKEEDELKKVVNLLISELKNGNNSDVLYAIGAFKTFLKVDAYGNFEKISDTNLNSFLNSSNGRAYGHCYTELIRLFNTLENKLSDSSSNQIESYNYENESNNNNDQSNFEILRNQSFNNGYNSYGIIYTNLNALAKRLNCGEEEVESTILNYISQVEEYGHQYILLDAGNNSYSNIDADDGWKSYVELLKDFQNDNSQAEYLFIVGGHDVVPMAIIDNEPRCYQDDLEIDTDMPYSYLKTDNFELLLWNGNIFKESLLLNVGRIPFATDSDIYDLKNYLDRSSNSFLTNVQINNCFGMTALSWKSASEKIIQNANAQKILHTSPQIDINSVDNVYDESAELYYYNLHGSNAPNASQFYGDNGGAVAPKHIAKAVNPNFFITEACYGAKFIDYNKQSSMLNSALNNNTLAFVGSSRVAFGSCSSNISSADIVAKSFIDALFDNINCGMALSKARIDVFDACPDEQYNYGVTSAVEFNLFGDPILKASDSSKSMFRKSSNNTLKNNSIKSKSYTKSKPEIKEIDFKNLEKGILNDVRNLVNNEVLKIRKTVDSYLYQNFNVDKRGLQRVFLIKSKFGEETFNYMYQNQNGNIQTTYSVFTDKRGKIKSILTSK</sequence>
<evidence type="ECO:0000313" key="1">
    <source>
        <dbReference type="EMBL" id="RAR73739.1"/>
    </source>
</evidence>
<accession>A0A328YIE7</accession>
<name>A0A328YIE7_9FLAO</name>
<evidence type="ECO:0008006" key="3">
    <source>
        <dbReference type="Google" id="ProtNLM"/>
    </source>
</evidence>
<dbReference type="RefSeq" id="WP_112112543.1">
    <property type="nucleotide sequence ID" value="NZ_QLSZ01000003.1"/>
</dbReference>
<reference evidence="1 2" key="1">
    <citation type="submission" date="2018-06" db="EMBL/GenBank/DDBJ databases">
        <title>Genomic Encyclopedia of Archaeal and Bacterial Type Strains, Phase II (KMG-II): from individual species to whole genera.</title>
        <authorList>
            <person name="Goeker M."/>
        </authorList>
    </citation>
    <scope>NUCLEOTIDE SEQUENCE [LARGE SCALE GENOMIC DNA]</scope>
    <source>
        <strain evidence="1 2">DSM 25663</strain>
    </source>
</reference>
<dbReference type="Proteomes" id="UP000248840">
    <property type="component" value="Unassembled WGS sequence"/>
</dbReference>
<gene>
    <name evidence="1" type="ORF">CLV55_10358</name>
</gene>
<dbReference type="AlphaFoldDB" id="A0A328YIE7"/>
<keyword evidence="2" id="KW-1185">Reference proteome</keyword>
<protein>
    <recommendedName>
        <fullName evidence="3">Peptidase C25-like protein</fullName>
    </recommendedName>
</protein>
<dbReference type="OrthoDB" id="1089784at2"/>
<organism evidence="1 2">
    <name type="scientific">Flavobacterium aciduliphilum</name>
    <dbReference type="NCBI Taxonomy" id="1101402"/>
    <lineage>
        <taxon>Bacteria</taxon>
        <taxon>Pseudomonadati</taxon>
        <taxon>Bacteroidota</taxon>
        <taxon>Flavobacteriia</taxon>
        <taxon>Flavobacteriales</taxon>
        <taxon>Flavobacteriaceae</taxon>
        <taxon>Flavobacterium</taxon>
    </lineage>
</organism>
<evidence type="ECO:0000313" key="2">
    <source>
        <dbReference type="Proteomes" id="UP000248840"/>
    </source>
</evidence>